<keyword evidence="2" id="KW-0645">Protease</keyword>
<evidence type="ECO:0000256" key="8">
    <source>
        <dbReference type="ARBA" id="ARBA00023316"/>
    </source>
</evidence>
<protein>
    <submittedName>
        <fullName evidence="11">M15 family metallopeptidase</fullName>
    </submittedName>
</protein>
<proteinExistence type="predicted"/>
<dbReference type="PANTHER" id="PTHR43126:SF1">
    <property type="entry name" value="D-ALANYL-D-ALANINE DIPEPTIDASE"/>
    <property type="match status" value="1"/>
</dbReference>
<keyword evidence="9" id="KW-0732">Signal</keyword>
<keyword evidence="12" id="KW-1185">Reference proteome</keyword>
<evidence type="ECO:0000256" key="1">
    <source>
        <dbReference type="ARBA" id="ARBA00001362"/>
    </source>
</evidence>
<dbReference type="InterPro" id="IPR000755">
    <property type="entry name" value="A_A_dipeptidase"/>
</dbReference>
<dbReference type="PANTHER" id="PTHR43126">
    <property type="entry name" value="D-ALANYL-D-ALANINE DIPEPTIDASE"/>
    <property type="match status" value="1"/>
</dbReference>
<evidence type="ECO:0000256" key="7">
    <source>
        <dbReference type="ARBA" id="ARBA00023049"/>
    </source>
</evidence>
<keyword evidence="6" id="KW-0224">Dipeptidase</keyword>
<organism evidence="11 12">
    <name type="scientific">Fredinandcohnia salidurans</name>
    <dbReference type="NCBI Taxonomy" id="2595041"/>
    <lineage>
        <taxon>Bacteria</taxon>
        <taxon>Bacillati</taxon>
        <taxon>Bacillota</taxon>
        <taxon>Bacilli</taxon>
        <taxon>Bacillales</taxon>
        <taxon>Bacillaceae</taxon>
        <taxon>Fredinandcohnia</taxon>
    </lineage>
</organism>
<dbReference type="PROSITE" id="PS51257">
    <property type="entry name" value="PROKAR_LIPOPROTEIN"/>
    <property type="match status" value="1"/>
</dbReference>
<dbReference type="Proteomes" id="UP001597227">
    <property type="component" value="Unassembled WGS sequence"/>
</dbReference>
<keyword evidence="4" id="KW-0378">Hydrolase</keyword>
<keyword evidence="5" id="KW-0862">Zinc</keyword>
<feature type="domain" description="SH3b" evidence="10">
    <location>
        <begin position="67"/>
        <end position="127"/>
    </location>
</feature>
<dbReference type="SUPFAM" id="SSF55166">
    <property type="entry name" value="Hedgehog/DD-peptidase"/>
    <property type="match status" value="1"/>
</dbReference>
<comment type="catalytic activity">
    <reaction evidence="1">
        <text>D-alanyl-D-alanine + H2O = 2 D-alanine</text>
        <dbReference type="Rhea" id="RHEA:20661"/>
        <dbReference type="ChEBI" id="CHEBI:15377"/>
        <dbReference type="ChEBI" id="CHEBI:57416"/>
        <dbReference type="ChEBI" id="CHEBI:57822"/>
        <dbReference type="EC" id="3.4.13.22"/>
    </reaction>
</comment>
<dbReference type="Pfam" id="PF01427">
    <property type="entry name" value="Peptidase_M15"/>
    <property type="match status" value="1"/>
</dbReference>
<gene>
    <name evidence="11" type="ORF">ACFSFW_15380</name>
</gene>
<name>A0ABW4MQ17_9BACI</name>
<sequence>MSRFKILAFMSFLLVLASCSNVTEEATVEESVEAVANVQETVPLEELEPIPTPEKYEGDLELPINGATGYTSVDLNLKTSPNQDSETIETLNAGTAFTIIKEEGKWWFVKDATSEGWIDNTYCFINLPDVIPSIAYDGSNTYSSKFVSSGIEIPGITGQTLYKGKAFNERFGKEEFIVPVLYSMSKKVHLAQQEALAHGDTLVIYEGYRPYSVQKAVVDALTSVAYEDVAVMAGINTAPWSTGWFIARNISNHQMGYAIDVTLAKVESKEDIAIGEYLVTDITDYTEYTMPTPIHELSLASITFTKPVPSSSPTAWKHAVLADTMNESAVTLQTYLTNAGLTPLASEWWHFNDLDAMIKTKQNPSDGGYLLTDILSVSP</sequence>
<evidence type="ECO:0000313" key="12">
    <source>
        <dbReference type="Proteomes" id="UP001597227"/>
    </source>
</evidence>
<feature type="signal peptide" evidence="9">
    <location>
        <begin position="1"/>
        <end position="17"/>
    </location>
</feature>
<dbReference type="InterPro" id="IPR009045">
    <property type="entry name" value="Zn_M74/Hedgehog-like"/>
</dbReference>
<keyword evidence="7" id="KW-0482">Metalloprotease</keyword>
<dbReference type="Pfam" id="PF08239">
    <property type="entry name" value="SH3_3"/>
    <property type="match status" value="1"/>
</dbReference>
<evidence type="ECO:0000256" key="6">
    <source>
        <dbReference type="ARBA" id="ARBA00022997"/>
    </source>
</evidence>
<evidence type="ECO:0000256" key="3">
    <source>
        <dbReference type="ARBA" id="ARBA00022723"/>
    </source>
</evidence>
<dbReference type="Gene3D" id="2.30.30.40">
    <property type="entry name" value="SH3 Domains"/>
    <property type="match status" value="1"/>
</dbReference>
<evidence type="ECO:0000256" key="4">
    <source>
        <dbReference type="ARBA" id="ARBA00022801"/>
    </source>
</evidence>
<reference evidence="12" key="1">
    <citation type="journal article" date="2019" name="Int. J. Syst. Evol. Microbiol.">
        <title>The Global Catalogue of Microorganisms (GCM) 10K type strain sequencing project: providing services to taxonomists for standard genome sequencing and annotation.</title>
        <authorList>
            <consortium name="The Broad Institute Genomics Platform"/>
            <consortium name="The Broad Institute Genome Sequencing Center for Infectious Disease"/>
            <person name="Wu L."/>
            <person name="Ma J."/>
        </authorList>
    </citation>
    <scope>NUCLEOTIDE SEQUENCE [LARGE SCALE GENOMIC DNA]</scope>
    <source>
        <strain evidence="12">CCUG 15531</strain>
    </source>
</reference>
<comment type="caution">
    <text evidence="11">The sequence shown here is derived from an EMBL/GenBank/DDBJ whole genome shotgun (WGS) entry which is preliminary data.</text>
</comment>
<evidence type="ECO:0000259" key="10">
    <source>
        <dbReference type="SMART" id="SM00287"/>
    </source>
</evidence>
<accession>A0ABW4MQ17</accession>
<dbReference type="SMART" id="SM00287">
    <property type="entry name" value="SH3b"/>
    <property type="match status" value="1"/>
</dbReference>
<dbReference type="RefSeq" id="WP_388039537.1">
    <property type="nucleotide sequence ID" value="NZ_JBHUEK010000025.1"/>
</dbReference>
<dbReference type="Gene3D" id="3.30.1380.10">
    <property type="match status" value="1"/>
</dbReference>
<dbReference type="EMBL" id="JBHUEK010000025">
    <property type="protein sequence ID" value="MFD1780047.1"/>
    <property type="molecule type" value="Genomic_DNA"/>
</dbReference>
<keyword evidence="3" id="KW-0479">Metal-binding</keyword>
<feature type="chain" id="PRO_5047541525" evidence="9">
    <location>
        <begin position="18"/>
        <end position="379"/>
    </location>
</feature>
<evidence type="ECO:0000256" key="2">
    <source>
        <dbReference type="ARBA" id="ARBA00022670"/>
    </source>
</evidence>
<dbReference type="InterPro" id="IPR003646">
    <property type="entry name" value="SH3-like_bac-type"/>
</dbReference>
<evidence type="ECO:0000313" key="11">
    <source>
        <dbReference type="EMBL" id="MFD1780047.1"/>
    </source>
</evidence>
<evidence type="ECO:0000256" key="9">
    <source>
        <dbReference type="SAM" id="SignalP"/>
    </source>
</evidence>
<keyword evidence="8" id="KW-0961">Cell wall biogenesis/degradation</keyword>
<evidence type="ECO:0000256" key="5">
    <source>
        <dbReference type="ARBA" id="ARBA00022833"/>
    </source>
</evidence>